<proteinExistence type="predicted"/>
<dbReference type="InterPro" id="IPR002347">
    <property type="entry name" value="SDR_fam"/>
</dbReference>
<dbReference type="PANTHER" id="PTHR43157:SF31">
    <property type="entry name" value="PHOSPHATIDYLINOSITOL-GLYCAN BIOSYNTHESIS CLASS F PROTEIN"/>
    <property type="match status" value="1"/>
</dbReference>
<dbReference type="NCBIfam" id="NF004846">
    <property type="entry name" value="PRK06197.1"/>
    <property type="match status" value="1"/>
</dbReference>
<dbReference type="Gene3D" id="3.40.50.720">
    <property type="entry name" value="NAD(P)-binding Rossmann-like Domain"/>
    <property type="match status" value="1"/>
</dbReference>
<protein>
    <submittedName>
        <fullName evidence="2">Short-chain dehydrogenase</fullName>
    </submittedName>
</protein>
<gene>
    <name evidence="2" type="ORF">GCM10011349_17100</name>
</gene>
<dbReference type="Pfam" id="PF00106">
    <property type="entry name" value="adh_short"/>
    <property type="match status" value="1"/>
</dbReference>
<name>A0ABQ2JKZ4_9SPHN</name>
<dbReference type="PRINTS" id="PR00081">
    <property type="entry name" value="GDHRDH"/>
</dbReference>
<keyword evidence="3" id="KW-1185">Reference proteome</keyword>
<dbReference type="CDD" id="cd05327">
    <property type="entry name" value="retinol-DH_like_SDR_c_like"/>
    <property type="match status" value="1"/>
</dbReference>
<dbReference type="Proteomes" id="UP000605099">
    <property type="component" value="Unassembled WGS sequence"/>
</dbReference>
<evidence type="ECO:0000313" key="3">
    <source>
        <dbReference type="Proteomes" id="UP000605099"/>
    </source>
</evidence>
<dbReference type="SUPFAM" id="SSF51735">
    <property type="entry name" value="NAD(P)-binding Rossmann-fold domains"/>
    <property type="match status" value="1"/>
</dbReference>
<sequence length="303" mass="32718">MAKGFKAKDVAAQAGKCFLVTGANTGLGFETSKVLAAKGARVLMACRNEDKARKAMERIRMAVPGANLSYVHLDQADIGSVHDCAHRVIADEPRLDVLVNNAGVMFPPLERTAQGHELQFGVNHLAPFALTGLLLPKLAEVPGSRVVITSSLAHKGGNIDWDDLDAHKSYKRTQRYSDSKLMNLLHLLELDRRLKAAGSAVTAYACHPGFAKTDLDRHSGFFRVFFPLAGVIFNSAAQGAWPTLQAATAPDAVPGEFYGPQRLGGASGPSGISKRTDMARDPELAQRLWTISEQMTGVRYPLD</sequence>
<reference evidence="3" key="1">
    <citation type="journal article" date="2019" name="Int. J. Syst. Evol. Microbiol.">
        <title>The Global Catalogue of Microorganisms (GCM) 10K type strain sequencing project: providing services to taxonomists for standard genome sequencing and annotation.</title>
        <authorList>
            <consortium name="The Broad Institute Genomics Platform"/>
            <consortium name="The Broad Institute Genome Sequencing Center for Infectious Disease"/>
            <person name="Wu L."/>
            <person name="Ma J."/>
        </authorList>
    </citation>
    <scope>NUCLEOTIDE SEQUENCE [LARGE SCALE GENOMIC DNA]</scope>
    <source>
        <strain evidence="3">CGMCC 1.6784</strain>
    </source>
</reference>
<organism evidence="2 3">
    <name type="scientific">Novosphingobium indicum</name>
    <dbReference type="NCBI Taxonomy" id="462949"/>
    <lineage>
        <taxon>Bacteria</taxon>
        <taxon>Pseudomonadati</taxon>
        <taxon>Pseudomonadota</taxon>
        <taxon>Alphaproteobacteria</taxon>
        <taxon>Sphingomonadales</taxon>
        <taxon>Sphingomonadaceae</taxon>
        <taxon>Novosphingobium</taxon>
    </lineage>
</organism>
<dbReference type="RefSeq" id="WP_188819254.1">
    <property type="nucleotide sequence ID" value="NZ_BMLK01000007.1"/>
</dbReference>
<comment type="caution">
    <text evidence="2">The sequence shown here is derived from an EMBL/GenBank/DDBJ whole genome shotgun (WGS) entry which is preliminary data.</text>
</comment>
<evidence type="ECO:0000256" key="1">
    <source>
        <dbReference type="ARBA" id="ARBA00023002"/>
    </source>
</evidence>
<dbReference type="PANTHER" id="PTHR43157">
    <property type="entry name" value="PHOSPHATIDYLINOSITOL-GLYCAN BIOSYNTHESIS CLASS F PROTEIN-RELATED"/>
    <property type="match status" value="1"/>
</dbReference>
<dbReference type="EMBL" id="BMLK01000007">
    <property type="protein sequence ID" value="GGN48024.1"/>
    <property type="molecule type" value="Genomic_DNA"/>
</dbReference>
<accession>A0ABQ2JKZ4</accession>
<evidence type="ECO:0000313" key="2">
    <source>
        <dbReference type="EMBL" id="GGN48024.1"/>
    </source>
</evidence>
<keyword evidence="1" id="KW-0560">Oxidoreductase</keyword>
<dbReference type="InterPro" id="IPR036291">
    <property type="entry name" value="NAD(P)-bd_dom_sf"/>
</dbReference>